<dbReference type="GO" id="GO:0003700">
    <property type="term" value="F:DNA-binding transcription factor activity"/>
    <property type="evidence" value="ECO:0007669"/>
    <property type="project" value="InterPro"/>
</dbReference>
<dbReference type="Proteomes" id="UP000283946">
    <property type="component" value="Chromosome"/>
</dbReference>
<protein>
    <recommendedName>
        <fullName evidence="4">HTH araC/xylS-type domain-containing protein</fullName>
    </recommendedName>
</protein>
<keyword evidence="2" id="KW-0238">DNA-binding</keyword>
<accession>A0AAD1EMV8</accession>
<reference evidence="5 6" key="1">
    <citation type="submission" date="2018-03" db="EMBL/GenBank/DDBJ databases">
        <title>Bacteriophage NCPPB3778 and a type I-E CRISPR drive the evolution of the US Biological Select Agent, Rathayibacter toxicus.</title>
        <authorList>
            <person name="Davis E.W.II."/>
            <person name="Tabima J.F."/>
            <person name="Weisberg A.J."/>
            <person name="Dantas Lopes L."/>
            <person name="Wiseman M.S."/>
            <person name="Wiseman M.S."/>
            <person name="Pupko T."/>
            <person name="Belcher M.S."/>
            <person name="Sechler A.J."/>
            <person name="Tancos M.A."/>
            <person name="Schroeder B.K."/>
            <person name="Murray T.D."/>
            <person name="Luster D.G."/>
            <person name="Schneider W.L."/>
            <person name="Rogers E."/>
            <person name="Andreote F.D."/>
            <person name="Grunwald N.J."/>
            <person name="Putnam M.L."/>
            <person name="Chang J.H."/>
        </authorList>
    </citation>
    <scope>NUCLEOTIDE SEQUENCE [LARGE SCALE GENOMIC DNA]</scope>
    <source>
        <strain evidence="5 6">NCCPB 2253</strain>
    </source>
</reference>
<keyword evidence="3" id="KW-0804">Transcription</keyword>
<organism evidence="5 6">
    <name type="scientific">Rathayibacter iranicus</name>
    <dbReference type="NCBI Taxonomy" id="59737"/>
    <lineage>
        <taxon>Bacteria</taxon>
        <taxon>Bacillati</taxon>
        <taxon>Actinomycetota</taxon>
        <taxon>Actinomycetes</taxon>
        <taxon>Micrococcales</taxon>
        <taxon>Microbacteriaceae</taxon>
        <taxon>Rathayibacter</taxon>
    </lineage>
</organism>
<dbReference type="EMBL" id="CP028130">
    <property type="protein sequence ID" value="AZZ56533.1"/>
    <property type="molecule type" value="Genomic_DNA"/>
</dbReference>
<dbReference type="Gene3D" id="1.10.10.60">
    <property type="entry name" value="Homeodomain-like"/>
    <property type="match status" value="1"/>
</dbReference>
<evidence type="ECO:0000256" key="2">
    <source>
        <dbReference type="ARBA" id="ARBA00023125"/>
    </source>
</evidence>
<keyword evidence="1" id="KW-0805">Transcription regulation</keyword>
<evidence type="ECO:0000313" key="5">
    <source>
        <dbReference type="EMBL" id="AZZ56533.1"/>
    </source>
</evidence>
<proteinExistence type="predicted"/>
<gene>
    <name evidence="5" type="ORF">C7V51_12075</name>
</gene>
<dbReference type="KEGG" id="ria:C7V51_12075"/>
<dbReference type="PANTHER" id="PTHR46796">
    <property type="entry name" value="HTH-TYPE TRANSCRIPTIONAL ACTIVATOR RHAS-RELATED"/>
    <property type="match status" value="1"/>
</dbReference>
<dbReference type="RefSeq" id="WP_104265722.1">
    <property type="nucleotide sequence ID" value="NZ_CP028130.1"/>
</dbReference>
<sequence>MHRAREGAAQSTNGVVIERGVGATGRAAASWLHANGFDVVEDPPVGRVFADVVRSDGMTVARMWHSFSQLQTRDHDAVDNLTITLVLEGSLAVAAGPAQFTLEKGEGYLRRAGIGATLETLGSTGTIEIALGEDFERRFELSGLWEALPLPATGSTRFLVASSNAFLSAFPTAGPGWHLWMLALEAITAGTLLEAGRSAVMTSRAEADIVRQARRIIHERCTDQALTVAALASLVSISERRLFEAFAAAGSTPRAEIERARLLVVRRLAAGRSTHLLDWEDVAGRTGFRSSRSLRAALRNRAQQE</sequence>
<evidence type="ECO:0000256" key="1">
    <source>
        <dbReference type="ARBA" id="ARBA00023015"/>
    </source>
</evidence>
<evidence type="ECO:0000256" key="3">
    <source>
        <dbReference type="ARBA" id="ARBA00023163"/>
    </source>
</evidence>
<evidence type="ECO:0000313" key="6">
    <source>
        <dbReference type="Proteomes" id="UP000283946"/>
    </source>
</evidence>
<feature type="domain" description="HTH araC/xylS-type" evidence="4">
    <location>
        <begin position="211"/>
        <end position="305"/>
    </location>
</feature>
<dbReference type="InterPro" id="IPR018060">
    <property type="entry name" value="HTH_AraC"/>
</dbReference>
<dbReference type="AlphaFoldDB" id="A0AAD1EMV8"/>
<evidence type="ECO:0000259" key="4">
    <source>
        <dbReference type="PROSITE" id="PS01124"/>
    </source>
</evidence>
<dbReference type="InterPro" id="IPR050204">
    <property type="entry name" value="AraC_XylS_family_regulators"/>
</dbReference>
<dbReference type="GO" id="GO:0043565">
    <property type="term" value="F:sequence-specific DNA binding"/>
    <property type="evidence" value="ECO:0007669"/>
    <property type="project" value="InterPro"/>
</dbReference>
<dbReference type="PROSITE" id="PS01124">
    <property type="entry name" value="HTH_ARAC_FAMILY_2"/>
    <property type="match status" value="1"/>
</dbReference>
<name>A0AAD1EMV8_9MICO</name>
<dbReference type="PANTHER" id="PTHR46796:SF6">
    <property type="entry name" value="ARAC SUBFAMILY"/>
    <property type="match status" value="1"/>
</dbReference>